<evidence type="ECO:0000259" key="5">
    <source>
        <dbReference type="PROSITE" id="PS51783"/>
    </source>
</evidence>
<dbReference type="PROSITE" id="PS51783">
    <property type="entry name" value="PH_BEACH"/>
    <property type="match status" value="1"/>
</dbReference>
<keyword evidence="3" id="KW-0812">Transmembrane</keyword>
<feature type="domain" description="BEACH" evidence="4">
    <location>
        <begin position="2728"/>
        <end position="3022"/>
    </location>
</feature>
<dbReference type="SUPFAM" id="SSF50978">
    <property type="entry name" value="WD40 repeat-like"/>
    <property type="match status" value="1"/>
</dbReference>
<keyword evidence="3" id="KW-0472">Membrane</keyword>
<dbReference type="RefSeq" id="XP_025412798.1">
    <property type="nucleotide sequence ID" value="XM_025557013.1"/>
</dbReference>
<feature type="transmembrane region" description="Helical" evidence="3">
    <location>
        <begin position="574"/>
        <end position="597"/>
    </location>
</feature>
<feature type="region of interest" description="Disordered" evidence="2">
    <location>
        <begin position="185"/>
        <end position="226"/>
    </location>
</feature>
<feature type="transmembrane region" description="Helical" evidence="3">
    <location>
        <begin position="420"/>
        <end position="437"/>
    </location>
</feature>
<keyword evidence="3" id="KW-1133">Transmembrane helix</keyword>
<feature type="domain" description="BEACH-type PH" evidence="5">
    <location>
        <begin position="2627"/>
        <end position="2723"/>
    </location>
</feature>
<dbReference type="SMART" id="SM00320">
    <property type="entry name" value="WD40"/>
    <property type="match status" value="4"/>
</dbReference>
<feature type="repeat" description="WD" evidence="1">
    <location>
        <begin position="3329"/>
        <end position="3370"/>
    </location>
</feature>
<dbReference type="PROSITE" id="PS50082">
    <property type="entry name" value="WD_REPEATS_2"/>
    <property type="match status" value="2"/>
</dbReference>
<accession>A0A8B8FQK4</accession>
<dbReference type="OrthoDB" id="26681at2759"/>
<dbReference type="SUPFAM" id="SSF50729">
    <property type="entry name" value="PH domain-like"/>
    <property type="match status" value="1"/>
</dbReference>
<evidence type="ECO:0000256" key="3">
    <source>
        <dbReference type="SAM" id="Phobius"/>
    </source>
</evidence>
<reference evidence="7" key="1">
    <citation type="submission" date="2025-08" db="UniProtKB">
        <authorList>
            <consortium name="RefSeq"/>
        </authorList>
    </citation>
    <scope>IDENTIFICATION</scope>
    <source>
        <tissue evidence="7">Whole body</tissue>
    </source>
</reference>
<feature type="compositionally biased region" description="Low complexity" evidence="2">
    <location>
        <begin position="188"/>
        <end position="203"/>
    </location>
</feature>
<sequence length="3380" mass="387792">MDYSTPLKPSRIDVFWEAYLKCNDIVGNALKNDFRIAWFDLLLCEILSIHQKVKRVPEDIPKANISNAIVDQLLLDINHVCSMSGEEDLSSLKKYILNERGWRSLTVLHLLGTQDVQQLKELANILVSIFKIFNDDTDLKINYDVKNVNPYTSPPDETNLKLDDLIKLTKCQGMKSRSKIQLNSMYDRSSPSIPRSRRVSSVSANRFKSQSVEANEKSKMVEESSESESQIALDSIKSPSTLRIRFNRMDFDYFTSIVRSEDEHNESDSEEINLTKRRNMYPGYFYDELIKAITSQIATPNQIKLLILDLLTQMLSFGTQNPLKYNLKNSHQFVPFIVMKFSLDSLCLSQFDVRNKDDDIIQSKMLYNMVLAVKKLYQYPNINETITQEGIVPLLLQILENLVKKSRINEIKEYPCLQKILFGVLSALLMMFSLMLFECHSYNSHFHFLKQIRIMLDCQRGKLVEKCISIILSVRDQDSELSTNHVKIIINLLGLLVLNMKKIRQRMVHLQHCNKIRHRHCIKIMFHHHDNLFGDVYVSSIVSSQDTGQNCCVTSLSMILIRLMINLDSQDKELWFYLAKTISVIGTCCCVPLPIILPNLLKMVGDHDYKKSYMILQLMEKTLYRDTGVAYRDSSCKLCCEDESTSQSNMILYEKNKNKKEQKWITFELFRKLLTGSSPKLSYIIGLHLSKNASVFIKDVQHVILFRIFYPIFKTSEKSYKENKNDVDRFLINVSLNVFNILLASLDFTSEFDSMNGVRYLKDLITNPVFTKLSCNVLETKIMSKMWTLNQIKSTPILITDSQAEDLNIIVTAVFNLVELFCSYVIKPQSVHFNLKFKYSLSALSDFLREEITFKSEDQYHDYNSVITRLGDLFQCLARLSLTCPRIRSYLQVSSVVYQYDTLLSIVSLLLTRPVIVEGIDEITLEDKNVINLKLIECLLVLNLSIFENKITLDSHVKDLLIEALSKGHIGIKQVCSSLIKCATVSLNRQAVNSVTTAQSLTRLLEIETPGKSDWVPFDDDDDCISGDEGYEADIEFQSWINIDSSDKTADETIPHKNVHTDTKKLNIMHPALCTLAVDLMTFARNLDNVDGIIYCLQRLIAICKDNDDSCLKLGKEGLISKLLNCIKEHVNNAERTNNYDTIYIYMMELIALIACHYIETFELEMYLNLFKTNNPPLNLLLLPLIYLTDHIPIGWQSYYSIKFPMKTAADIPISDRPAEALALSTRENHKDMRLLTPWSIFALSLPINTDLGWSVLSTGFSISMWLRLDHVHRRISIKRNNSVESIGKNQHLHKELIHLDDLTHVFSIGYDAMLVEFWLNSFTDGFIVRLTRPNENKFELLSEVNFNNCLGSIAWHHIAVNVNGIRKGDKFIEISLVVDGVCETKAKLLFNGFFIKKPRPSNVLLGDTRENTSPFSIGNILMFRLPVLTIECASVLAAFGPELENLADCSNNPLKPNFSMLFNDSVYNINTSLNSNLDWNFMLKQCYEIIKPLQDVILLSFTPRQPLIVCLYSLTLPNPTGSLFPPTQPLMFKMTAYDLRACQSPPQMVSTVIVGSLTIDEPHGLITVIHKIGGMPLILFLYARIIEFSSSSNDLVKALRIMLHFMQSDSKLYSEFIALDGYKLLTKALTSSKTQPSCSLLMVLLEAGCNKKGAFIYVNEEWIVNMFYEGVLLNTCFIKDVILPCWKIWTSKNQQIIQYLFKFCKHLLSSSHPHRKFNLKQIQSSELLESILLQIKCQLLLEDSNETTLSSYVQKDLVDFVQSIFDLQLNKNYINLILDFLIAVHPTSNLYLPHLKASVYFVLSPQSRIYTSPDFHIHISSEFHESESEQIHLNDYSETDFCGSIDSHILNTELLKLQVQQELPVNNHTNIYSSKVSEETSENSEHFIPEETGQDSGIDGSVKDISVPILLDESNISYDCSNACEAEVYFEAQTKSYENKQFKYANTENNSEIIEGLFSILRNTLINFSNIVPENLIDKMFDAEKMVILLNNPSPSVRIIILKIINVFLQRCSPSYAKKFVYKFKGFYQMANVLCLHQTTVNLVDTCASIFTGSYWVPMDQQLQWDQSVDMSSFNFSALPLLLSLLPKSAFNLTLCTNIINFFLKLVSKVPQCLHTILEYGLMECLLKTLSTIASIYSNSPVHADSTKQEILVDDINSLIITINTSAIHTPGIHNIQIFNDSVYQCRYLQKAEIQSPKEGNKSNLTLRETQRFILESGMDTIQELIQTQPPLMPALSRLKKNLSSVLSLNSIKDTYNDPYMTNSESSLFSMASNYNRQKPLSKTELIERYKHIINRSVEFIFALNEQFNDKVSPEVAFACHLFTILLYNLTSIIQNTREQRQQPWVSIYGAARDIIRIQGANLLVWLLSPHQTTRIRMFAVKSLLNEPRSKELFKNIIYINPQIEQRFYVYLYSLMNAELTVPLTEEEKCTCEALKEHLIELELLTADSNGIVYENEWHSQINHIVEQMNVELNEIDNNHKDNIEKSACKWDNTIKIICNSAMKITTVVSDEQNSQRKLVLEKAKKNYRNIIQATIRWKTIINQMSHEKAPWYFPESYPTSWELNPTEGPNRMRIRLQRCHLNILKRFFKPEHSHKAEKNNIKRPLDYLLSNDLEVVSSAVVENLLSQEKISYMCTAKLVHPWQIIKCEVLISENAIYIVPAASSFQNDYSHVLKFDEIKEIHNRRYSLKEKAVEIFLTNGKTYLIAFHSQKERDDFGNYLLNFSLPNRITNEILSETVDLWRTRQITNMEYLSILNKMAARSYNDLMQYPVMPFVLASYTDPELDLNQISTYRNLKRPMAIQNKKKEDHYIQHYNYLKEEVERFGTDPHHYSSHYSNSGTILHFLIRVPPYTQMFIKYQDNNFDVPDRSFHSMEITWRLSSDESTTDLKELIPEFYYLPEMFINFEQLNFGVKQSGEIVDDVKLPVWAQNNPRLFVLIQRQLLESEIVSENLPHWIDLIFGYKQTGKAAIDAINVFHPATYYGSHIEETEDPVARSAFKTMINTYGQTPRQLFRFPHPMTVDDYAPKNISKPTNFRNVINGVNNLKWGTYVGSPEENTPMYIWKRKHKTLVSDFVPLLTNDVFGLSKNSALLLTYSKEKSLTLLNEGVTVMAAAILSWNKFDSVVRIKQRKEAPSKPAFQFFSTDKVCTIASAPHCPYIWIGFESGIIHVYKFYFDVIAGNVEIFEQPTVLVGHRAEISCIALSPAFSIAVSCDTGGNAIIWDLNDIAYVRSLKPMLYPINLVAISETLGDIVTIIYNSDIKKSVMTLQSINANYIGSLENDKKITSVCFSNAPEGISVNIIATGLEDGSVKLWSTWDLSFVNEIPIIHFDGAVIAIIYSSDSQHLYISSEDGTVTIWESAGAKRISKTPKFLNLSMQ</sequence>
<dbReference type="PROSITE" id="PS50197">
    <property type="entry name" value="BEACH"/>
    <property type="match status" value="1"/>
</dbReference>
<dbReference type="InterPro" id="IPR036372">
    <property type="entry name" value="BEACH_dom_sf"/>
</dbReference>
<dbReference type="SUPFAM" id="SSF81837">
    <property type="entry name" value="BEACH domain"/>
    <property type="match status" value="1"/>
</dbReference>
<organism evidence="6 7">
    <name type="scientific">Sipha flava</name>
    <name type="common">yellow sugarcane aphid</name>
    <dbReference type="NCBI Taxonomy" id="143950"/>
    <lineage>
        <taxon>Eukaryota</taxon>
        <taxon>Metazoa</taxon>
        <taxon>Ecdysozoa</taxon>
        <taxon>Arthropoda</taxon>
        <taxon>Hexapoda</taxon>
        <taxon>Insecta</taxon>
        <taxon>Pterygota</taxon>
        <taxon>Neoptera</taxon>
        <taxon>Paraneoptera</taxon>
        <taxon>Hemiptera</taxon>
        <taxon>Sternorrhyncha</taxon>
        <taxon>Aphidomorpha</taxon>
        <taxon>Aphidoidea</taxon>
        <taxon>Aphididae</taxon>
        <taxon>Sipha</taxon>
    </lineage>
</organism>
<dbReference type="Gene3D" id="2.30.29.30">
    <property type="entry name" value="Pleckstrin-homology domain (PH domain)/Phosphotyrosine-binding domain (PTB)"/>
    <property type="match status" value="1"/>
</dbReference>
<gene>
    <name evidence="7" type="primary">LOC112685193</name>
</gene>
<evidence type="ECO:0000313" key="6">
    <source>
        <dbReference type="Proteomes" id="UP000694846"/>
    </source>
</evidence>
<dbReference type="Pfam" id="PF14844">
    <property type="entry name" value="PH_BEACH"/>
    <property type="match status" value="1"/>
</dbReference>
<dbReference type="InterPro" id="IPR023362">
    <property type="entry name" value="PH-BEACH_dom"/>
</dbReference>
<dbReference type="InterPro" id="IPR015943">
    <property type="entry name" value="WD40/YVTN_repeat-like_dom_sf"/>
</dbReference>
<dbReference type="InterPro" id="IPR036322">
    <property type="entry name" value="WD40_repeat_dom_sf"/>
</dbReference>
<dbReference type="Pfam" id="PF02138">
    <property type="entry name" value="Beach"/>
    <property type="match status" value="1"/>
</dbReference>
<feature type="repeat" description="WD" evidence="1">
    <location>
        <begin position="3193"/>
        <end position="3234"/>
    </location>
</feature>
<keyword evidence="1" id="KW-0853">WD repeat</keyword>
<dbReference type="SMART" id="SM01026">
    <property type="entry name" value="Beach"/>
    <property type="match status" value="1"/>
</dbReference>
<dbReference type="CTD" id="104144"/>
<name>A0A8B8FQK4_9HEMI</name>
<dbReference type="InterPro" id="IPR000409">
    <property type="entry name" value="BEACH_dom"/>
</dbReference>
<evidence type="ECO:0000259" key="4">
    <source>
        <dbReference type="PROSITE" id="PS50197"/>
    </source>
</evidence>
<protein>
    <submittedName>
        <fullName evidence="7">Lysosomal-trafficking regulator</fullName>
    </submittedName>
</protein>
<dbReference type="CDD" id="cd06071">
    <property type="entry name" value="Beach"/>
    <property type="match status" value="1"/>
</dbReference>
<proteinExistence type="predicted"/>
<dbReference type="PANTHER" id="PTHR13743">
    <property type="entry name" value="BEIGE/BEACH-RELATED"/>
    <property type="match status" value="1"/>
</dbReference>
<feature type="compositionally biased region" description="Polar residues" evidence="2">
    <location>
        <begin position="204"/>
        <end position="213"/>
    </location>
</feature>
<dbReference type="Gene3D" id="2.130.10.10">
    <property type="entry name" value="YVTN repeat-like/Quinoprotein amine dehydrogenase"/>
    <property type="match status" value="1"/>
</dbReference>
<evidence type="ECO:0000256" key="2">
    <source>
        <dbReference type="SAM" id="MobiDB-lite"/>
    </source>
</evidence>
<dbReference type="Gene3D" id="1.10.1540.10">
    <property type="entry name" value="BEACH domain"/>
    <property type="match status" value="1"/>
</dbReference>
<dbReference type="CDD" id="cd01201">
    <property type="entry name" value="PH_BEACH"/>
    <property type="match status" value="1"/>
</dbReference>
<evidence type="ECO:0000313" key="7">
    <source>
        <dbReference type="RefSeq" id="XP_025412798.1"/>
    </source>
</evidence>
<dbReference type="InterPro" id="IPR050865">
    <property type="entry name" value="BEACH_Domain"/>
</dbReference>
<dbReference type="InterPro" id="IPR011993">
    <property type="entry name" value="PH-like_dom_sf"/>
</dbReference>
<dbReference type="Proteomes" id="UP000694846">
    <property type="component" value="Unplaced"/>
</dbReference>
<dbReference type="InterPro" id="IPR001680">
    <property type="entry name" value="WD40_rpt"/>
</dbReference>
<keyword evidence="6" id="KW-1185">Reference proteome</keyword>
<dbReference type="GeneID" id="112685193"/>
<dbReference type="Pfam" id="PF00400">
    <property type="entry name" value="WD40"/>
    <property type="match status" value="2"/>
</dbReference>
<dbReference type="PANTHER" id="PTHR13743:SF86">
    <property type="entry name" value="LYSOSOMAL-TRAFFICKING REGULATOR"/>
    <property type="match status" value="1"/>
</dbReference>
<evidence type="ECO:0000256" key="1">
    <source>
        <dbReference type="PROSITE-ProRule" id="PRU00221"/>
    </source>
</evidence>